<name>A0ABP4RV25_9MICO</name>
<dbReference type="Proteomes" id="UP001500596">
    <property type="component" value="Unassembled WGS sequence"/>
</dbReference>
<feature type="coiled-coil region" evidence="1">
    <location>
        <begin position="178"/>
        <end position="205"/>
    </location>
</feature>
<keyword evidence="5" id="KW-1185">Reference proteome</keyword>
<sequence>MGPSGASGYRPAEDRQEAADLVDEQPLAASLYAGPPSLSDLDAPEPPSAPASVAGPPVTPAQRIAFYSPEEWEHFIREWATALHPSYVQIKRLGGSNDKGADVAAFKTRDGFEGGWDCFQGKHYAKPLAWSDAFPEMLKVFVGIEEGHYQRPDRYAFLAPKGCGTAFNRLLSRPTELREKFLKELDNAKSAAAGLEQELRERVRTLAAATDFAMFVSIELVDAIETHRATAYYVARFGGPLPPRPATKRAPEAIHESETRYVAQLMEVYRESRPSDDLTLETIRTQPRLAVHFQRQRESFYSAESLRLHARDAVPPGTFEALQDDVHSGVIEVAEADHATSMERLTQVLQASTQVDLSSHALTTISQTDDRKGICHQLANEDRLTWMRVE</sequence>
<dbReference type="Pfam" id="PF20282">
    <property type="entry name" value="CTD6"/>
    <property type="match status" value="1"/>
</dbReference>
<dbReference type="InterPro" id="IPR046914">
    <property type="entry name" value="ABC-3C_CTD6"/>
</dbReference>
<gene>
    <name evidence="4" type="ORF">GCM10009807_02950</name>
</gene>
<dbReference type="EMBL" id="BAAAPK010000001">
    <property type="protein sequence ID" value="GAA1662393.1"/>
    <property type="molecule type" value="Genomic_DNA"/>
</dbReference>
<protein>
    <recommendedName>
        <fullName evidence="3">ABC-three component systems C-terminal domain-containing protein</fullName>
    </recommendedName>
</protein>
<proteinExistence type="predicted"/>
<evidence type="ECO:0000313" key="4">
    <source>
        <dbReference type="EMBL" id="GAA1662393.1"/>
    </source>
</evidence>
<keyword evidence="1" id="KW-0175">Coiled coil</keyword>
<feature type="domain" description="ABC-three component systems C-terminal" evidence="3">
    <location>
        <begin position="258"/>
        <end position="386"/>
    </location>
</feature>
<evidence type="ECO:0000256" key="2">
    <source>
        <dbReference type="SAM" id="MobiDB-lite"/>
    </source>
</evidence>
<reference evidence="5" key="1">
    <citation type="journal article" date="2019" name="Int. J. Syst. Evol. Microbiol.">
        <title>The Global Catalogue of Microorganisms (GCM) 10K type strain sequencing project: providing services to taxonomists for standard genome sequencing and annotation.</title>
        <authorList>
            <consortium name="The Broad Institute Genomics Platform"/>
            <consortium name="The Broad Institute Genome Sequencing Center for Infectious Disease"/>
            <person name="Wu L."/>
            <person name="Ma J."/>
        </authorList>
    </citation>
    <scope>NUCLEOTIDE SEQUENCE [LARGE SCALE GENOMIC DNA]</scope>
    <source>
        <strain evidence="5">JCM 15575</strain>
    </source>
</reference>
<feature type="region of interest" description="Disordered" evidence="2">
    <location>
        <begin position="1"/>
        <end position="56"/>
    </location>
</feature>
<evidence type="ECO:0000259" key="3">
    <source>
        <dbReference type="Pfam" id="PF20282"/>
    </source>
</evidence>
<evidence type="ECO:0000313" key="5">
    <source>
        <dbReference type="Proteomes" id="UP001500596"/>
    </source>
</evidence>
<evidence type="ECO:0000256" key="1">
    <source>
        <dbReference type="SAM" id="Coils"/>
    </source>
</evidence>
<organism evidence="4 5">
    <name type="scientific">Microbacterium lacus</name>
    <dbReference type="NCBI Taxonomy" id="415217"/>
    <lineage>
        <taxon>Bacteria</taxon>
        <taxon>Bacillati</taxon>
        <taxon>Actinomycetota</taxon>
        <taxon>Actinomycetes</taxon>
        <taxon>Micrococcales</taxon>
        <taxon>Microbacteriaceae</taxon>
        <taxon>Microbacterium</taxon>
    </lineage>
</organism>
<accession>A0ABP4RV25</accession>
<comment type="caution">
    <text evidence="4">The sequence shown here is derived from an EMBL/GenBank/DDBJ whole genome shotgun (WGS) entry which is preliminary data.</text>
</comment>